<proteinExistence type="predicted"/>
<accession>A0ABY3K6N1</accession>
<dbReference type="EMBL" id="SAXZ01000014">
    <property type="protein sequence ID" value="TXJ31169.1"/>
    <property type="molecule type" value="Genomic_DNA"/>
</dbReference>
<dbReference type="RefSeq" id="WP_147748684.1">
    <property type="nucleotide sequence ID" value="NZ_SAXZ01000014.1"/>
</dbReference>
<organism evidence="1 2">
    <name type="scientific">Brachyspira aalborgi</name>
    <dbReference type="NCBI Taxonomy" id="29522"/>
    <lineage>
        <taxon>Bacteria</taxon>
        <taxon>Pseudomonadati</taxon>
        <taxon>Spirochaetota</taxon>
        <taxon>Spirochaetia</taxon>
        <taxon>Brachyspirales</taxon>
        <taxon>Brachyspiraceae</taxon>
        <taxon>Brachyspira</taxon>
    </lineage>
</organism>
<dbReference type="Proteomes" id="UP000322659">
    <property type="component" value="Unassembled WGS sequence"/>
</dbReference>
<evidence type="ECO:0000313" key="2">
    <source>
        <dbReference type="Proteomes" id="UP000322659"/>
    </source>
</evidence>
<keyword evidence="2" id="KW-1185">Reference proteome</keyword>
<comment type="caution">
    <text evidence="1">The sequence shown here is derived from an EMBL/GenBank/DDBJ whole genome shotgun (WGS) entry which is preliminary data.</text>
</comment>
<gene>
    <name evidence="1" type="ORF">EPJ71_10570</name>
</gene>
<evidence type="ECO:0000313" key="1">
    <source>
        <dbReference type="EMBL" id="TXJ31169.1"/>
    </source>
</evidence>
<reference evidence="1 2" key="1">
    <citation type="journal article" date="1992" name="Lakartidningen">
        <title>[Penicillin V and not amoxicillin is the first choice preparation in acute otitis].</title>
        <authorList>
            <person name="Kamme C."/>
            <person name="Lundgren K."/>
            <person name="Prellner K."/>
        </authorList>
    </citation>
    <scope>NUCLEOTIDE SEQUENCE [LARGE SCALE GENOMIC DNA]</scope>
    <source>
        <strain evidence="1 2">PC5099IV</strain>
    </source>
</reference>
<protein>
    <submittedName>
        <fullName evidence="1">Uncharacterized protein</fullName>
    </submittedName>
</protein>
<sequence>MNREEELKLINDIKTYMIKNNIYFEYKEEYFNKINNKYTLIINRVGNYINIIEYAKENHIWTIKAKLKSVIAFLDVYILDYLK</sequence>
<name>A0ABY3K6N1_9SPIR</name>